<evidence type="ECO:0000256" key="1">
    <source>
        <dbReference type="SAM" id="MobiDB-lite"/>
    </source>
</evidence>
<evidence type="ECO:0000259" key="2">
    <source>
        <dbReference type="Pfam" id="PF12776"/>
    </source>
</evidence>
<gene>
    <name evidence="3" type="ORF">PVAP13_5KG681400</name>
</gene>
<feature type="domain" description="Myb/SANT-like" evidence="2">
    <location>
        <begin position="123"/>
        <end position="211"/>
    </location>
</feature>
<feature type="region of interest" description="Disordered" evidence="1">
    <location>
        <begin position="255"/>
        <end position="298"/>
    </location>
</feature>
<sequence length="365" mass="40103">MQFGPPSQASREHRIGCIRGAWLHLADARAGGGSAGAGRRHPLVVVYKRESPLGLPLRSTVPLSRPPRVHSSLALPHALLRGPARAAAWCEVSGGMADLPNVVDGAAPEGEGQANGGHTRLTWTCVVSGFILRRFSDLVGQGLKIDKGFKEVHLNAVARDLSEFANVEVTGQQVYNHLRKWRSRWQKICRLKDISGSNWDETNFVITLNEEHYNGHGKDHPKDAEFLKTHLVNYLQMQMIFGSGVAIGKFAMGSNEPLGEQQEPDTIDSDADAPKTPVCNNTPQGPSGGKGALGKRKRGLSEDDAQLYGIYKAVMDIPDFTKADQMFCLNFLMLHKGVAKGFMEMSEQDKEYWMRDHLALHNFGG</sequence>
<protein>
    <recommendedName>
        <fullName evidence="2">Myb/SANT-like domain-containing protein</fullName>
    </recommendedName>
</protein>
<dbReference type="InterPro" id="IPR024752">
    <property type="entry name" value="Myb/SANT-like_dom"/>
</dbReference>
<evidence type="ECO:0000313" key="3">
    <source>
        <dbReference type="EMBL" id="KAG2602454.1"/>
    </source>
</evidence>
<reference evidence="3 4" key="1">
    <citation type="submission" date="2020-05" db="EMBL/GenBank/DDBJ databases">
        <title>WGS assembly of Panicum virgatum.</title>
        <authorList>
            <person name="Lovell J.T."/>
            <person name="Jenkins J."/>
            <person name="Shu S."/>
            <person name="Juenger T.E."/>
            <person name="Schmutz J."/>
        </authorList>
    </citation>
    <scope>NUCLEOTIDE SEQUENCE [LARGE SCALE GENOMIC DNA]</scope>
    <source>
        <strain evidence="4">cv. AP13</strain>
    </source>
</reference>
<name>A0A8T0SZD3_PANVG</name>
<comment type="caution">
    <text evidence="3">The sequence shown here is derived from an EMBL/GenBank/DDBJ whole genome shotgun (WGS) entry which is preliminary data.</text>
</comment>
<proteinExistence type="predicted"/>
<evidence type="ECO:0000313" key="4">
    <source>
        <dbReference type="Proteomes" id="UP000823388"/>
    </source>
</evidence>
<keyword evidence="4" id="KW-1185">Reference proteome</keyword>
<dbReference type="AlphaFoldDB" id="A0A8T0SZD3"/>
<dbReference type="Pfam" id="PF12776">
    <property type="entry name" value="Myb_DNA-bind_3"/>
    <property type="match status" value="1"/>
</dbReference>
<organism evidence="3 4">
    <name type="scientific">Panicum virgatum</name>
    <name type="common">Blackwell switchgrass</name>
    <dbReference type="NCBI Taxonomy" id="38727"/>
    <lineage>
        <taxon>Eukaryota</taxon>
        <taxon>Viridiplantae</taxon>
        <taxon>Streptophyta</taxon>
        <taxon>Embryophyta</taxon>
        <taxon>Tracheophyta</taxon>
        <taxon>Spermatophyta</taxon>
        <taxon>Magnoliopsida</taxon>
        <taxon>Liliopsida</taxon>
        <taxon>Poales</taxon>
        <taxon>Poaceae</taxon>
        <taxon>PACMAD clade</taxon>
        <taxon>Panicoideae</taxon>
        <taxon>Panicodae</taxon>
        <taxon>Paniceae</taxon>
        <taxon>Panicinae</taxon>
        <taxon>Panicum</taxon>
        <taxon>Panicum sect. Hiantes</taxon>
    </lineage>
</organism>
<dbReference type="EMBL" id="CM029045">
    <property type="protein sequence ID" value="KAG2602454.1"/>
    <property type="molecule type" value="Genomic_DNA"/>
</dbReference>
<accession>A0A8T0SZD3</accession>
<feature type="compositionally biased region" description="Acidic residues" evidence="1">
    <location>
        <begin position="262"/>
        <end position="271"/>
    </location>
</feature>
<dbReference type="PANTHER" id="PTHR47127">
    <property type="entry name" value="10A19I.15"/>
    <property type="match status" value="1"/>
</dbReference>
<dbReference type="Proteomes" id="UP000823388">
    <property type="component" value="Chromosome 5K"/>
</dbReference>